<proteinExistence type="predicted"/>
<sequence length="108" mass="12089">MKPLVHTGDQETFETVDFTPRTCSEEGETVLSAGNVMATVFWLSQAMIDIDYLKKGNTITGLSYAKKLDRFDAGLQKKRPHLAMKKVLFHNGDTPAHTPPSPRPKWSN</sequence>
<dbReference type="Gene3D" id="3.30.420.10">
    <property type="entry name" value="Ribonuclease H-like superfamily/Ribonuclease H"/>
    <property type="match status" value="1"/>
</dbReference>
<gene>
    <name evidence="2" type="ORF">PYW07_015762</name>
</gene>
<dbReference type="InterPro" id="IPR001888">
    <property type="entry name" value="Transposase_1"/>
</dbReference>
<reference evidence="2" key="1">
    <citation type="submission" date="2023-03" db="EMBL/GenBank/DDBJ databases">
        <title>Chromosome-level genomes of two armyworms, Mythimna separata and Mythimna loreyi, provide insights into the biosynthesis and reception of sex pheromones.</title>
        <authorList>
            <person name="Zhao H."/>
        </authorList>
    </citation>
    <scope>NUCLEOTIDE SEQUENCE</scope>
    <source>
        <strain evidence="2">BeijingLab</strain>
        <tissue evidence="2">Pupa</tissue>
    </source>
</reference>
<dbReference type="InterPro" id="IPR036397">
    <property type="entry name" value="RNaseH_sf"/>
</dbReference>
<evidence type="ECO:0000313" key="3">
    <source>
        <dbReference type="Proteomes" id="UP001231518"/>
    </source>
</evidence>
<evidence type="ECO:0000313" key="2">
    <source>
        <dbReference type="EMBL" id="KAJ8724804.1"/>
    </source>
</evidence>
<dbReference type="AlphaFoldDB" id="A0AAD7YPX6"/>
<evidence type="ECO:0000256" key="1">
    <source>
        <dbReference type="SAM" id="MobiDB-lite"/>
    </source>
</evidence>
<dbReference type="Pfam" id="PF01359">
    <property type="entry name" value="Transposase_1"/>
    <property type="match status" value="1"/>
</dbReference>
<feature type="region of interest" description="Disordered" evidence="1">
    <location>
        <begin position="89"/>
        <end position="108"/>
    </location>
</feature>
<feature type="compositionally biased region" description="Pro residues" evidence="1">
    <location>
        <begin position="97"/>
        <end position="108"/>
    </location>
</feature>
<keyword evidence="3" id="KW-1185">Reference proteome</keyword>
<dbReference type="Proteomes" id="UP001231518">
    <property type="component" value="Chromosome 7"/>
</dbReference>
<name>A0AAD7YPX6_MYTSE</name>
<protein>
    <submittedName>
        <fullName evidence="2">Uncharacterized protein</fullName>
    </submittedName>
</protein>
<accession>A0AAD7YPX6</accession>
<comment type="caution">
    <text evidence="2">The sequence shown here is derived from an EMBL/GenBank/DDBJ whole genome shotgun (WGS) entry which is preliminary data.</text>
</comment>
<organism evidence="2 3">
    <name type="scientific">Mythimna separata</name>
    <name type="common">Oriental armyworm</name>
    <name type="synonym">Pseudaletia separata</name>
    <dbReference type="NCBI Taxonomy" id="271217"/>
    <lineage>
        <taxon>Eukaryota</taxon>
        <taxon>Metazoa</taxon>
        <taxon>Ecdysozoa</taxon>
        <taxon>Arthropoda</taxon>
        <taxon>Hexapoda</taxon>
        <taxon>Insecta</taxon>
        <taxon>Pterygota</taxon>
        <taxon>Neoptera</taxon>
        <taxon>Endopterygota</taxon>
        <taxon>Lepidoptera</taxon>
        <taxon>Glossata</taxon>
        <taxon>Ditrysia</taxon>
        <taxon>Noctuoidea</taxon>
        <taxon>Noctuidae</taxon>
        <taxon>Noctuinae</taxon>
        <taxon>Hadenini</taxon>
        <taxon>Mythimna</taxon>
    </lineage>
</organism>
<dbReference type="EMBL" id="JARGEI010000010">
    <property type="protein sequence ID" value="KAJ8724804.1"/>
    <property type="molecule type" value="Genomic_DNA"/>
</dbReference>
<dbReference type="GO" id="GO:0003676">
    <property type="term" value="F:nucleic acid binding"/>
    <property type="evidence" value="ECO:0007669"/>
    <property type="project" value="InterPro"/>
</dbReference>